<dbReference type="EMBL" id="GL732609">
    <property type="protein sequence ID" value="EFX71510.1"/>
    <property type="molecule type" value="Genomic_DNA"/>
</dbReference>
<dbReference type="InterPro" id="IPR027417">
    <property type="entry name" value="P-loop_NTPase"/>
</dbReference>
<dbReference type="eggNOG" id="KOG0613">
    <property type="taxonomic scope" value="Eukaryota"/>
</dbReference>
<dbReference type="AlphaFoldDB" id="E9H9N8"/>
<dbReference type="InterPro" id="IPR052090">
    <property type="entry name" value="Cytolytic_pore-forming_toxin"/>
</dbReference>
<dbReference type="GO" id="GO:0005940">
    <property type="term" value="C:septin ring"/>
    <property type="evidence" value="ECO:0000318"/>
    <property type="project" value="GO_Central"/>
</dbReference>
<dbReference type="KEGG" id="dpx:DAPPUDRAFT_327184"/>
<dbReference type="GO" id="GO:0015630">
    <property type="term" value="C:microtubule cytoskeleton"/>
    <property type="evidence" value="ECO:0000318"/>
    <property type="project" value="GO_Central"/>
</dbReference>
<dbReference type="Proteomes" id="UP000000305">
    <property type="component" value="Unassembled WGS sequence"/>
</dbReference>
<dbReference type="OrthoDB" id="2386367at2759"/>
<dbReference type="STRING" id="6669.E9H9N8"/>
<organism evidence="1 2">
    <name type="scientific">Daphnia pulex</name>
    <name type="common">Water flea</name>
    <dbReference type="NCBI Taxonomy" id="6669"/>
    <lineage>
        <taxon>Eukaryota</taxon>
        <taxon>Metazoa</taxon>
        <taxon>Ecdysozoa</taxon>
        <taxon>Arthropoda</taxon>
        <taxon>Crustacea</taxon>
        <taxon>Branchiopoda</taxon>
        <taxon>Diplostraca</taxon>
        <taxon>Cladocera</taxon>
        <taxon>Anomopoda</taxon>
        <taxon>Daphniidae</taxon>
        <taxon>Daphnia</taxon>
    </lineage>
</organism>
<proteinExistence type="predicted"/>
<dbReference type="PANTHER" id="PTHR31594">
    <property type="entry name" value="AIG1-TYPE G DOMAIN-CONTAINING PROTEIN"/>
    <property type="match status" value="1"/>
</dbReference>
<evidence type="ECO:0000313" key="1">
    <source>
        <dbReference type="EMBL" id="EFX71510.1"/>
    </source>
</evidence>
<dbReference type="GO" id="GO:0008104">
    <property type="term" value="P:intracellular protein localization"/>
    <property type="evidence" value="ECO:0000318"/>
    <property type="project" value="GO_Central"/>
</dbReference>
<name>E9H9N8_DAPPU</name>
<sequence>MEVEPESGDMIVSALGQPLFLGDIYDDSTNTFTNQGVLNMWLDLFPEKKKCVELNQWNKTYFLRQPEAYQWLHLGEDQHTPLRSRASINQSVLWFSDYINYSPPPGWTNVTIHFGYRGCRVSVADVDLLPTMMNSEADSTAYVVNEILYGANCLLILEEPIGIGETEKSAKDRLFLLAKCLAEGAEDSVELSDSTRCRFYSDLPSVQPLTGTLIQCFSEIEEIMFQMQDSALHIPITATLTLLSIDVTCPSPSPCLDQAFYISTMIRKIISANTNDLFRLLEDPFVQLTNRMLPYLKHFHKCLNLLSIANDTTETIDCWKEKEERVIYLWQTYIANKRLTEWLGQRKRGLAIIKSLLSHIDLPFLAKKELPDLVAGQIRKVFMLKMVKQKDPFLEQFHLDFAQLEESPEWSFLEIVFSTEDHVDHVRSKLMEFAADDGPSVQRFISTSPHHEDAQIVTESVEISDDDLTIRGTQLLKRGNPSIYLLKAENCIDLDQFRWFELGFDSGRSSRHRTLFLIGASGSGKSTLVDSFINYILNVQWTDPFRFRVDPESYGQHRKLVTSYRFHYVDGMSIPHSLTIIDTPGYNGDVESDIETTQLIVGFLTHPNSRQIFRMIDAICVVADSTQKIASTAQANVVEAVKFLFADCDYARKVHWYCTFASNPKKLPCVLETIPSCIFPTDVHYEFENSILFAPKRVRSQDETEEDYIVEQTYWGKAWSNHRSFFSQWNLDEPLQILPPTYSVSRNSIFAGSS</sequence>
<dbReference type="GO" id="GO:0003924">
    <property type="term" value="F:GTPase activity"/>
    <property type="evidence" value="ECO:0000318"/>
    <property type="project" value="GO_Central"/>
</dbReference>
<dbReference type="InParanoid" id="E9H9N8"/>
<dbReference type="PhylomeDB" id="E9H9N8"/>
<reference evidence="1 2" key="1">
    <citation type="journal article" date="2011" name="Science">
        <title>The ecoresponsive genome of Daphnia pulex.</title>
        <authorList>
            <person name="Colbourne J.K."/>
            <person name="Pfrender M.E."/>
            <person name="Gilbert D."/>
            <person name="Thomas W.K."/>
            <person name="Tucker A."/>
            <person name="Oakley T.H."/>
            <person name="Tokishita S."/>
            <person name="Aerts A."/>
            <person name="Arnold G.J."/>
            <person name="Basu M.K."/>
            <person name="Bauer D.J."/>
            <person name="Caceres C.E."/>
            <person name="Carmel L."/>
            <person name="Casola C."/>
            <person name="Choi J.H."/>
            <person name="Detter J.C."/>
            <person name="Dong Q."/>
            <person name="Dusheyko S."/>
            <person name="Eads B.D."/>
            <person name="Frohlich T."/>
            <person name="Geiler-Samerotte K.A."/>
            <person name="Gerlach D."/>
            <person name="Hatcher P."/>
            <person name="Jogdeo S."/>
            <person name="Krijgsveld J."/>
            <person name="Kriventseva E.V."/>
            <person name="Kultz D."/>
            <person name="Laforsch C."/>
            <person name="Lindquist E."/>
            <person name="Lopez J."/>
            <person name="Manak J.R."/>
            <person name="Muller J."/>
            <person name="Pangilinan J."/>
            <person name="Patwardhan R.P."/>
            <person name="Pitluck S."/>
            <person name="Pritham E.J."/>
            <person name="Rechtsteiner A."/>
            <person name="Rho M."/>
            <person name="Rogozin I.B."/>
            <person name="Sakarya O."/>
            <person name="Salamov A."/>
            <person name="Schaack S."/>
            <person name="Shapiro H."/>
            <person name="Shiga Y."/>
            <person name="Skalitzky C."/>
            <person name="Smith Z."/>
            <person name="Souvorov A."/>
            <person name="Sung W."/>
            <person name="Tang Z."/>
            <person name="Tsuchiya D."/>
            <person name="Tu H."/>
            <person name="Vos H."/>
            <person name="Wang M."/>
            <person name="Wolf Y.I."/>
            <person name="Yamagata H."/>
            <person name="Yamada T."/>
            <person name="Ye Y."/>
            <person name="Shaw J.R."/>
            <person name="Andrews J."/>
            <person name="Crease T.J."/>
            <person name="Tang H."/>
            <person name="Lucas S.M."/>
            <person name="Robertson H.M."/>
            <person name="Bork P."/>
            <person name="Koonin E.V."/>
            <person name="Zdobnov E.M."/>
            <person name="Grigoriev I.V."/>
            <person name="Lynch M."/>
            <person name="Boore J.L."/>
        </authorList>
    </citation>
    <scope>NUCLEOTIDE SEQUENCE [LARGE SCALE GENOMIC DNA]</scope>
</reference>
<dbReference type="PANTHER" id="PTHR31594:SF14">
    <property type="entry name" value="FIBRONECTIN TYPE-III DOMAIN-CONTAINING PROTEIN"/>
    <property type="match status" value="1"/>
</dbReference>
<dbReference type="GO" id="GO:0061640">
    <property type="term" value="P:cytoskeleton-dependent cytokinesis"/>
    <property type="evidence" value="ECO:0000318"/>
    <property type="project" value="GO_Central"/>
</dbReference>
<keyword evidence="2" id="KW-1185">Reference proteome</keyword>
<protein>
    <recommendedName>
        <fullName evidence="3">Septin-type G domain-containing protein</fullName>
    </recommendedName>
</protein>
<gene>
    <name evidence="1" type="ORF">DAPPUDRAFT_327184</name>
</gene>
<evidence type="ECO:0008006" key="3">
    <source>
        <dbReference type="Google" id="ProtNLM"/>
    </source>
</evidence>
<accession>E9H9N8</accession>
<dbReference type="GO" id="GO:0031105">
    <property type="term" value="C:septin complex"/>
    <property type="evidence" value="ECO:0000318"/>
    <property type="project" value="GO_Central"/>
</dbReference>
<dbReference type="GO" id="GO:0060090">
    <property type="term" value="F:molecular adaptor activity"/>
    <property type="evidence" value="ECO:0000318"/>
    <property type="project" value="GO_Central"/>
</dbReference>
<evidence type="ECO:0000313" key="2">
    <source>
        <dbReference type="Proteomes" id="UP000000305"/>
    </source>
</evidence>
<dbReference type="Gene3D" id="3.40.50.300">
    <property type="entry name" value="P-loop containing nucleotide triphosphate hydrolases"/>
    <property type="match status" value="1"/>
</dbReference>
<dbReference type="SUPFAM" id="SSF52540">
    <property type="entry name" value="P-loop containing nucleoside triphosphate hydrolases"/>
    <property type="match status" value="1"/>
</dbReference>
<dbReference type="HOGENOM" id="CLU_369311_0_0_1"/>
<dbReference type="GO" id="GO:0032153">
    <property type="term" value="C:cell division site"/>
    <property type="evidence" value="ECO:0000318"/>
    <property type="project" value="GO_Central"/>
</dbReference>